<dbReference type="Gene3D" id="1.10.1410.10">
    <property type="match status" value="1"/>
</dbReference>
<dbReference type="InterPro" id="IPR002058">
    <property type="entry name" value="PAP_assoc"/>
</dbReference>
<keyword evidence="12" id="KW-0464">Manganese</keyword>
<evidence type="ECO:0000313" key="18">
    <source>
        <dbReference type="Proteomes" id="UP000277928"/>
    </source>
</evidence>
<keyword evidence="7" id="KW-0808">Transferase</keyword>
<dbReference type="EC" id="2.7.7.19" evidence="4"/>
<comment type="similarity">
    <text evidence="13">Belongs to the DNA polymerase type-B-like family. GLD2 subfamily.</text>
</comment>
<feature type="region of interest" description="Disordered" evidence="14">
    <location>
        <begin position="121"/>
        <end position="160"/>
    </location>
</feature>
<dbReference type="InterPro" id="IPR043519">
    <property type="entry name" value="NT_sf"/>
</dbReference>
<evidence type="ECO:0000256" key="7">
    <source>
        <dbReference type="ARBA" id="ARBA00022679"/>
    </source>
</evidence>
<evidence type="ECO:0000313" key="17">
    <source>
        <dbReference type="EMBL" id="VDK68888.1"/>
    </source>
</evidence>
<feature type="compositionally biased region" description="Low complexity" evidence="14">
    <location>
        <begin position="672"/>
        <end position="681"/>
    </location>
</feature>
<dbReference type="GO" id="GO:0006397">
    <property type="term" value="P:mRNA processing"/>
    <property type="evidence" value="ECO:0007669"/>
    <property type="project" value="UniProtKB-KW"/>
</dbReference>
<dbReference type="GO" id="GO:0005524">
    <property type="term" value="F:ATP binding"/>
    <property type="evidence" value="ECO:0007669"/>
    <property type="project" value="UniProtKB-KW"/>
</dbReference>
<dbReference type="SUPFAM" id="SSF81301">
    <property type="entry name" value="Nucleotidyltransferase"/>
    <property type="match status" value="1"/>
</dbReference>
<gene>
    <name evidence="17" type="ORF">NLS_LOCUS589</name>
</gene>
<evidence type="ECO:0000256" key="2">
    <source>
        <dbReference type="ARBA" id="ARBA00001946"/>
    </source>
</evidence>
<dbReference type="EMBL" id="UYRX01000015">
    <property type="protein sequence ID" value="VDK68888.1"/>
    <property type="molecule type" value="Genomic_DNA"/>
</dbReference>
<evidence type="ECO:0000259" key="16">
    <source>
        <dbReference type="Pfam" id="PF22600"/>
    </source>
</evidence>
<evidence type="ECO:0000256" key="14">
    <source>
        <dbReference type="SAM" id="MobiDB-lite"/>
    </source>
</evidence>
<keyword evidence="6" id="KW-0507">mRNA processing</keyword>
<evidence type="ECO:0000256" key="4">
    <source>
        <dbReference type="ARBA" id="ARBA00012388"/>
    </source>
</evidence>
<feature type="domain" description="PAP-associated" evidence="15">
    <location>
        <begin position="1065"/>
        <end position="1128"/>
    </location>
</feature>
<evidence type="ECO:0000256" key="6">
    <source>
        <dbReference type="ARBA" id="ARBA00022664"/>
    </source>
</evidence>
<protein>
    <recommendedName>
        <fullName evidence="4">polynucleotide adenylyltransferase</fullName>
        <ecNumber evidence="4">2.7.7.19</ecNumber>
    </recommendedName>
</protein>
<dbReference type="Pfam" id="PF03828">
    <property type="entry name" value="PAP_assoc"/>
    <property type="match status" value="1"/>
</dbReference>
<dbReference type="Gene3D" id="3.30.460.10">
    <property type="entry name" value="Beta Polymerase, domain 2"/>
    <property type="match status" value="1"/>
</dbReference>
<feature type="region of interest" description="Disordered" evidence="14">
    <location>
        <begin position="651"/>
        <end position="682"/>
    </location>
</feature>
<dbReference type="STRING" id="42156.A0A3P6TS01"/>
<feature type="region of interest" description="Disordered" evidence="14">
    <location>
        <begin position="499"/>
        <end position="568"/>
    </location>
</feature>
<feature type="region of interest" description="Disordered" evidence="14">
    <location>
        <begin position="401"/>
        <end position="420"/>
    </location>
</feature>
<feature type="compositionally biased region" description="Basic and acidic residues" evidence="14">
    <location>
        <begin position="597"/>
        <end position="612"/>
    </location>
</feature>
<dbReference type="Proteomes" id="UP000277928">
    <property type="component" value="Unassembled WGS sequence"/>
</dbReference>
<evidence type="ECO:0000256" key="5">
    <source>
        <dbReference type="ARBA" id="ARBA00022490"/>
    </source>
</evidence>
<keyword evidence="5" id="KW-0963">Cytoplasm</keyword>
<name>A0A3P6TS01_LITSI</name>
<dbReference type="OrthoDB" id="2274644at2759"/>
<organism evidence="17 18">
    <name type="scientific">Litomosoides sigmodontis</name>
    <name type="common">Filarial nematode worm</name>
    <dbReference type="NCBI Taxonomy" id="42156"/>
    <lineage>
        <taxon>Eukaryota</taxon>
        <taxon>Metazoa</taxon>
        <taxon>Ecdysozoa</taxon>
        <taxon>Nematoda</taxon>
        <taxon>Chromadorea</taxon>
        <taxon>Rhabditida</taxon>
        <taxon>Spirurina</taxon>
        <taxon>Spiruromorpha</taxon>
        <taxon>Filarioidea</taxon>
        <taxon>Onchocercidae</taxon>
        <taxon>Litomosoides</taxon>
    </lineage>
</organism>
<feature type="compositionally biased region" description="Low complexity" evidence="14">
    <location>
        <begin position="139"/>
        <end position="156"/>
    </location>
</feature>
<dbReference type="PANTHER" id="PTHR12271">
    <property type="entry name" value="POLY A POLYMERASE CID PAP -RELATED"/>
    <property type="match status" value="1"/>
</dbReference>
<sequence>MSAFPEHLVHNAAPPAVPSSLSSSSVKSGIGHYGCFDNNVASYVHYCCNPIGGMQQCPAVFVHYFPGTFIPISNIWPYCYYHCSMKPKRAFCQQLAATQCWQADATLLTAGQIPVTSVHVSQRRLDKQRDTSPFSNGISRSSSTVSSDYTDSTSSVIGSQDSYYQQEESRNFPGHLAVACSSNTSCYSSQICSPGVSSFENSDHNSAGVPLLANCCSYDFSTTGFYPQEQQSQSQSAGLRARAPLDVLVTAYSTHPSAMKFYNLRKKNLAREGNSSSAGSPRFGSETGFESVTATAARFHAYHPAAACFQSPSRFLIPLEAIESYIHNLESFSAQLVQSQISSGQAHLLPEFEATPFTLDLSSSATNIITNVTTEALSTYDNIRTGGENISCTPCDTDSRASNVSSSAADENGCPTSLTDKPNKIVQDHFLDEDSLLENLPKFEHCSRSGSSLSCELTRNVNWLQSKSPNAKQGFEICGNDGYVSRQRKQVLQTRNIHRSTGISTRGSNEGRSGGLPPPISAYHQLNDNTWRRQSQNGHPSKNYPVRPFSTSDGFVRNRDRSNYDSGAFPRRLFMSQNNEIFNLGSLGDRFYMNNTDRSRDRSQYSSSDRRSAPRMTNVYRSANRSSFILHDKDSLYYDGNVENSFNLVSSDDKRGHGTATADCSSHRNMKRSGSNRSRNSPPVYLALKSHREFVDVDSTEIGAVGGMAKEERLERHYSPQRIVENSQKIGQDVEQLTDLFCEHVVICEEGEIDYQSDSIPITVGSCDPVFVEDKKRSVSQASSSAAEVLPQHETVQGVDVDTLNFSNEASTTVERSPDSGTIDNGSFELSKLDVLSEEIWYYHKAITQTESLLNRKLHLRDVLYYAISPVFPMCGLYVVGSSLNGFGTNSSDMDLCLMITNKDLDQRTDAVVVLNMIQSALAETKWVSHMQLILAKVPILRIRFYEPFTDITVDLNANNSVAIRNTHLLCYYSSFDWRVRPLVSVVKEWAKRRDINDANRSSFTSYSLVLMVIHYLQCGLKQPILPSLQVVYPKRFSASADVRSLNVSIHLDPPPGWVTNETITLGELLIGFLEYYAFKFDYLKDAISVRLGSKTERTVVARQPSPYNSNIAQWNCICIEEPFTLSNTAHSVHNQMVFDAIRQAFIDGCYELDGNRDLKAFLDVGPINIGIGSAMGSSSQLSVLMHSEVNSPATTNSGDMTLTNKHLLTVAPQSDKERYDSMEGGASVLFHSATEMELEISVDVPLDGPICIEQCMSQKNALVSYENEVTDTNDGDTPEDAINFIENILPSTAQSETTSTLIDGQITSTSNEPFRATLSERHAEYLRMKSDDGEVDVDSSGPFEVIIKKKSTTKQQFAGKLVVQPRRRVNRRMHSSTECTDRNHSNKSNLEQPVMRMTYHSGTASS</sequence>
<evidence type="ECO:0000256" key="13">
    <source>
        <dbReference type="ARBA" id="ARBA00038491"/>
    </source>
</evidence>
<comment type="cofactor">
    <cofactor evidence="1">
        <name>Mn(2+)</name>
        <dbReference type="ChEBI" id="CHEBI:29035"/>
    </cofactor>
</comment>
<feature type="compositionally biased region" description="Polar residues" evidence="14">
    <location>
        <begin position="524"/>
        <end position="540"/>
    </location>
</feature>
<comment type="cofactor">
    <cofactor evidence="2">
        <name>Mg(2+)</name>
        <dbReference type="ChEBI" id="CHEBI:18420"/>
    </cofactor>
</comment>
<evidence type="ECO:0000259" key="15">
    <source>
        <dbReference type="Pfam" id="PF03828"/>
    </source>
</evidence>
<dbReference type="InterPro" id="IPR054708">
    <property type="entry name" value="MTPAP-like_central"/>
</dbReference>
<evidence type="ECO:0000256" key="11">
    <source>
        <dbReference type="ARBA" id="ARBA00022842"/>
    </source>
</evidence>
<evidence type="ECO:0000256" key="10">
    <source>
        <dbReference type="ARBA" id="ARBA00022840"/>
    </source>
</evidence>
<feature type="compositionally biased region" description="Polar residues" evidence="14">
    <location>
        <begin position="499"/>
        <end position="511"/>
    </location>
</feature>
<keyword evidence="8" id="KW-0479">Metal-binding</keyword>
<evidence type="ECO:0000256" key="9">
    <source>
        <dbReference type="ARBA" id="ARBA00022741"/>
    </source>
</evidence>
<dbReference type="SUPFAM" id="SSF81631">
    <property type="entry name" value="PAP/OAS1 substrate-binding domain"/>
    <property type="match status" value="1"/>
</dbReference>
<evidence type="ECO:0000256" key="1">
    <source>
        <dbReference type="ARBA" id="ARBA00001936"/>
    </source>
</evidence>
<feature type="domain" description="Poly(A) RNA polymerase mitochondrial-like central palm" evidence="16">
    <location>
        <begin position="836"/>
        <end position="974"/>
    </location>
</feature>
<reference evidence="17 18" key="1">
    <citation type="submission" date="2018-08" db="EMBL/GenBank/DDBJ databases">
        <authorList>
            <person name="Laetsch R D."/>
            <person name="Stevens L."/>
            <person name="Kumar S."/>
            <person name="Blaxter L. M."/>
        </authorList>
    </citation>
    <scope>NUCLEOTIDE SEQUENCE [LARGE SCALE GENOMIC DNA]</scope>
</reference>
<dbReference type="GO" id="GO:1990817">
    <property type="term" value="F:poly(A) RNA polymerase activity"/>
    <property type="evidence" value="ECO:0007669"/>
    <property type="project" value="UniProtKB-EC"/>
</dbReference>
<dbReference type="Pfam" id="PF22600">
    <property type="entry name" value="MTPAP-like_central"/>
    <property type="match status" value="1"/>
</dbReference>
<dbReference type="GO" id="GO:0031123">
    <property type="term" value="P:RNA 3'-end processing"/>
    <property type="evidence" value="ECO:0007669"/>
    <property type="project" value="TreeGrafter"/>
</dbReference>
<dbReference type="FunFam" id="3.30.460.10:FF:000061">
    <property type="entry name" value="Poly(A) RNA polymerase gld-2"/>
    <property type="match status" value="1"/>
</dbReference>
<evidence type="ECO:0000256" key="12">
    <source>
        <dbReference type="ARBA" id="ARBA00023211"/>
    </source>
</evidence>
<keyword evidence="10" id="KW-0067">ATP-binding</keyword>
<keyword evidence="9" id="KW-0547">Nucleotide-binding</keyword>
<feature type="region of interest" description="Disordered" evidence="14">
    <location>
        <begin position="595"/>
        <end position="618"/>
    </location>
</feature>
<dbReference type="CDD" id="cd05402">
    <property type="entry name" value="NT_PAP_TUTase"/>
    <property type="match status" value="1"/>
</dbReference>
<evidence type="ECO:0000256" key="8">
    <source>
        <dbReference type="ARBA" id="ARBA00022723"/>
    </source>
</evidence>
<proteinExistence type="inferred from homology"/>
<dbReference type="PANTHER" id="PTHR12271:SF40">
    <property type="entry name" value="POLY(A) RNA POLYMERASE GLD2"/>
    <property type="match status" value="1"/>
</dbReference>
<comment type="subcellular location">
    <subcellularLocation>
        <location evidence="3">Cytoplasm</location>
    </subcellularLocation>
</comment>
<keyword evidence="18" id="KW-1185">Reference proteome</keyword>
<accession>A0A3P6TS01</accession>
<dbReference type="GO" id="GO:0005737">
    <property type="term" value="C:cytoplasm"/>
    <property type="evidence" value="ECO:0007669"/>
    <property type="project" value="UniProtKB-SubCell"/>
</dbReference>
<keyword evidence="11" id="KW-0460">Magnesium</keyword>
<dbReference type="GO" id="GO:0046872">
    <property type="term" value="F:metal ion binding"/>
    <property type="evidence" value="ECO:0007669"/>
    <property type="project" value="UniProtKB-KW"/>
</dbReference>
<evidence type="ECO:0000256" key="3">
    <source>
        <dbReference type="ARBA" id="ARBA00004496"/>
    </source>
</evidence>